<evidence type="ECO:0008006" key="4">
    <source>
        <dbReference type="Google" id="ProtNLM"/>
    </source>
</evidence>
<reference evidence="2 3" key="4">
    <citation type="journal article" date="2020" name="Sci. Rep.">
        <title>beta-carboline chemical signals induce reveromycin production through a LuxR family regulator in Streptomyces sp. SN-593.</title>
        <authorList>
            <person name="Panthee S."/>
            <person name="Kito N."/>
            <person name="Hayashi T."/>
            <person name="Shimizu T."/>
            <person name="Ishikawa J."/>
            <person name="Hamamoto H."/>
            <person name="Osada H."/>
            <person name="Takahashi S."/>
        </authorList>
    </citation>
    <scope>NUCLEOTIDE SEQUENCE [LARGE SCALE GENOMIC DNA]</scope>
    <source>
        <strain evidence="2 3">SN-593</strain>
    </source>
</reference>
<dbReference type="KEGG" id="arev:RVR_6897"/>
<name>A0A7U3VQV4_9ACTN</name>
<dbReference type="AlphaFoldDB" id="A0A7U3VQV4"/>
<dbReference type="EMBL" id="AP018365">
    <property type="protein sequence ID" value="BBB00025.1"/>
    <property type="molecule type" value="Genomic_DNA"/>
</dbReference>
<evidence type="ECO:0000256" key="1">
    <source>
        <dbReference type="SAM" id="MobiDB-lite"/>
    </source>
</evidence>
<feature type="compositionally biased region" description="Pro residues" evidence="1">
    <location>
        <begin position="186"/>
        <end position="197"/>
    </location>
</feature>
<feature type="region of interest" description="Disordered" evidence="1">
    <location>
        <begin position="167"/>
        <end position="211"/>
    </location>
</feature>
<feature type="compositionally biased region" description="Pro residues" evidence="1">
    <location>
        <begin position="9"/>
        <end position="21"/>
    </location>
</feature>
<accession>A0A7U3VQV4</accession>
<gene>
    <name evidence="2" type="ORF">RVR_6897</name>
</gene>
<dbReference type="RefSeq" id="WP_202236092.1">
    <property type="nucleotide sequence ID" value="NZ_AP018365.1"/>
</dbReference>
<reference evidence="2 3" key="1">
    <citation type="journal article" date="2010" name="J. Bacteriol.">
        <title>Biochemical characterization of a novel indole prenyltransferase from Streptomyces sp. SN-593.</title>
        <authorList>
            <person name="Takahashi S."/>
            <person name="Takagi H."/>
            <person name="Toyoda A."/>
            <person name="Uramoto M."/>
            <person name="Nogawa T."/>
            <person name="Ueki M."/>
            <person name="Sakaki Y."/>
            <person name="Osada H."/>
        </authorList>
    </citation>
    <scope>NUCLEOTIDE SEQUENCE [LARGE SCALE GENOMIC DNA]</scope>
    <source>
        <strain evidence="2 3">SN-593</strain>
    </source>
</reference>
<sequence length="532" mass="56183">MNPLGATPARPPAPAPRPPAVRTPAPAAGTLTDEMLPLLGSTGSDPALLDLLVAHQHARRLLTLRALLEAVADAPAGALPEGTAERVLRDWRLLEAADRADGAAARQVVRYPHTGAWAERCLRALTRPGQAHLAAAELPHLAALAAAAAARAGLRFTADIPLRDGELRLPTIGGHRPGRPGRQLPRPTPGGPVPGRPDPAAGAARDPDPPVAVRVVGEPRRLWLIPLPAGQPGPPGAPGHGAAPAPGAVEVREGPDGVWRSAAPGWRPLQALRHPDGRAVLIDDVDPYRDEERRTNPYGLDPADRLDLAGHAAWRTAWRDARPWLRLGGPTRAAEAAALLDCVVPLAGAPGAQCSATRGEAFGALLSSTPRDGLELAATLVHELQHAKLLAVSRLVVLHTADDSPGYFAPWRPDPRPFDGLFHGAYAHLALADFHLRAATALTDPARRDAAWADHCRCREQVGAALPQLLGARALTRQGRVLAEAMAAHHARLGQHAPPDGHLARASAYVETARAIWRRRRAQTAANGREPA</sequence>
<organism evidence="2 3">
    <name type="scientific">Actinacidiphila reveromycinica</name>
    <dbReference type="NCBI Taxonomy" id="659352"/>
    <lineage>
        <taxon>Bacteria</taxon>
        <taxon>Bacillati</taxon>
        <taxon>Actinomycetota</taxon>
        <taxon>Actinomycetes</taxon>
        <taxon>Kitasatosporales</taxon>
        <taxon>Streptomycetaceae</taxon>
        <taxon>Actinacidiphila</taxon>
    </lineage>
</organism>
<evidence type="ECO:0000313" key="3">
    <source>
        <dbReference type="Proteomes" id="UP000595703"/>
    </source>
</evidence>
<protein>
    <recommendedName>
        <fullName evidence="4">HEXXH motif domain-containing protein</fullName>
    </recommendedName>
</protein>
<reference evidence="2 3" key="2">
    <citation type="journal article" date="2011" name="J. Antibiot.">
        <title>Furaquinocins I and J: novel polyketide isoprenoid hybrid compounds from Streptomyces reveromyceticus SN-593.</title>
        <authorList>
            <person name="Panthee S."/>
            <person name="Takahashi S."/>
            <person name="Takagi H."/>
            <person name="Nogawa T."/>
            <person name="Oowada E."/>
            <person name="Uramoto M."/>
            <person name="Osada H."/>
        </authorList>
    </citation>
    <scope>NUCLEOTIDE SEQUENCE [LARGE SCALE GENOMIC DNA]</scope>
    <source>
        <strain evidence="2 3">SN-593</strain>
    </source>
</reference>
<feature type="region of interest" description="Disordered" evidence="1">
    <location>
        <begin position="1"/>
        <end position="27"/>
    </location>
</feature>
<keyword evidence="3" id="KW-1185">Reference proteome</keyword>
<dbReference type="Proteomes" id="UP000595703">
    <property type="component" value="Chromosome"/>
</dbReference>
<feature type="region of interest" description="Disordered" evidence="1">
    <location>
        <begin position="227"/>
        <end position="262"/>
    </location>
</feature>
<proteinExistence type="predicted"/>
<dbReference type="InterPro" id="IPR026337">
    <property type="entry name" value="AKG_HExxH"/>
</dbReference>
<reference evidence="2 3" key="3">
    <citation type="journal article" date="2011" name="Nat. Chem. Biol.">
        <title>Reveromycin A biosynthesis uses RevG and RevJ for stereospecific spiroacetal formation.</title>
        <authorList>
            <person name="Takahashi S."/>
            <person name="Toyoda A."/>
            <person name="Sekiyama Y."/>
            <person name="Takagi H."/>
            <person name="Nogawa T."/>
            <person name="Uramoto M."/>
            <person name="Suzuki R."/>
            <person name="Koshino H."/>
            <person name="Kumano T."/>
            <person name="Panthee S."/>
            <person name="Dairi T."/>
            <person name="Ishikawa J."/>
            <person name="Ikeda H."/>
            <person name="Sakaki Y."/>
            <person name="Osada H."/>
        </authorList>
    </citation>
    <scope>NUCLEOTIDE SEQUENCE [LARGE SCALE GENOMIC DNA]</scope>
    <source>
        <strain evidence="2 3">SN-593</strain>
    </source>
</reference>
<dbReference type="NCBIfam" id="TIGR04267">
    <property type="entry name" value="mod_HExxH"/>
    <property type="match status" value="1"/>
</dbReference>
<evidence type="ECO:0000313" key="2">
    <source>
        <dbReference type="EMBL" id="BBB00025.1"/>
    </source>
</evidence>